<keyword evidence="2" id="KW-1185">Reference proteome</keyword>
<organism evidence="1 2">
    <name type="scientific">Lysinibacillus sphaericus</name>
    <name type="common">Bacillus sphaericus</name>
    <dbReference type="NCBI Taxonomy" id="1421"/>
    <lineage>
        <taxon>Bacteria</taxon>
        <taxon>Bacillati</taxon>
        <taxon>Bacillota</taxon>
        <taxon>Bacilli</taxon>
        <taxon>Bacillales</taxon>
        <taxon>Bacillaceae</taxon>
        <taxon>Lysinibacillus</taxon>
    </lineage>
</organism>
<proteinExistence type="predicted"/>
<dbReference type="AlphaFoldDB" id="A0A2S5CWU3"/>
<sequence>MPVKIEDFFKIKIINKILTRGNSANTTFNIKQHSYTWLFTIVYFIFTKV</sequence>
<protein>
    <submittedName>
        <fullName evidence="1">Uncharacterized protein</fullName>
    </submittedName>
</protein>
<name>A0A2S5CWU3_LYSSH</name>
<dbReference type="EMBL" id="PGLV01000001">
    <property type="protein sequence ID" value="POZ55246.1"/>
    <property type="molecule type" value="Genomic_DNA"/>
</dbReference>
<accession>A0A2S5CWU3</accession>
<evidence type="ECO:0000313" key="2">
    <source>
        <dbReference type="Proteomes" id="UP000237319"/>
    </source>
</evidence>
<comment type="caution">
    <text evidence="1">The sequence shown here is derived from an EMBL/GenBank/DDBJ whole genome shotgun (WGS) entry which is preliminary data.</text>
</comment>
<gene>
    <name evidence="1" type="ORF">LYSIN_00028</name>
</gene>
<dbReference type="Proteomes" id="UP000237319">
    <property type="component" value="Unassembled WGS sequence"/>
</dbReference>
<evidence type="ECO:0000313" key="1">
    <source>
        <dbReference type="EMBL" id="POZ55246.1"/>
    </source>
</evidence>
<reference evidence="1 2" key="1">
    <citation type="submission" date="2017-11" db="EMBL/GenBank/DDBJ databases">
        <title>Genome sequence of Lysinibacillus sphaericus, a lignin-degrading bacteria isolated from municipal solid waste soil.</title>
        <authorList>
            <person name="Persinoti G.F."/>
            <person name="Paixao D.A."/>
            <person name="Bugg T.D."/>
            <person name="Squina F.M."/>
        </authorList>
    </citation>
    <scope>NUCLEOTIDE SEQUENCE [LARGE SCALE GENOMIC DNA]</scope>
    <source>
        <strain evidence="1 2">A1</strain>
    </source>
</reference>